<dbReference type="PANTHER" id="PTHR38813:SF1">
    <property type="entry name" value="TOXIN RELE1-RELATED"/>
    <property type="match status" value="1"/>
</dbReference>
<dbReference type="PANTHER" id="PTHR38813">
    <property type="match status" value="1"/>
</dbReference>
<protein>
    <submittedName>
        <fullName evidence="2">Type II toxin-antitoxin system RelE/ParE family toxin</fullName>
    </submittedName>
</protein>
<dbReference type="SUPFAM" id="SSF143011">
    <property type="entry name" value="RelE-like"/>
    <property type="match status" value="1"/>
</dbReference>
<reference evidence="2 3" key="1">
    <citation type="submission" date="2024-09" db="EMBL/GenBank/DDBJ databases">
        <title>Floridaenema gen nov. (Aerosakkonemataceae, Aerosakkonematales ord. nov., Cyanobacteria) from benthic tropical and subtropical fresh waters, with the description of four new species.</title>
        <authorList>
            <person name="Moretto J.A."/>
            <person name="Berthold D.E."/>
            <person name="Lefler F.W."/>
            <person name="Huang I.-S."/>
            <person name="Laughinghouse H. IV."/>
        </authorList>
    </citation>
    <scope>NUCLEOTIDE SEQUENCE [LARGE SCALE GENOMIC DNA]</scope>
    <source>
        <strain evidence="2 3">BLCC-F154</strain>
    </source>
</reference>
<dbReference type="Gene3D" id="3.30.2310.20">
    <property type="entry name" value="RelE-like"/>
    <property type="match status" value="1"/>
</dbReference>
<keyword evidence="1" id="KW-1277">Toxin-antitoxin system</keyword>
<evidence type="ECO:0000313" key="3">
    <source>
        <dbReference type="Proteomes" id="UP001576776"/>
    </source>
</evidence>
<name>A0ABV4YBA3_9CYAN</name>
<evidence type="ECO:0000256" key="1">
    <source>
        <dbReference type="ARBA" id="ARBA00022649"/>
    </source>
</evidence>
<sequence length="83" mass="9847">MYTIEILPKAIKDLADISSNYRELIAQHINNLSENPRPPDAKKLKNDLGYSQRVGVYRILYDIDDTDRKVIIYRVKHRRDAYR</sequence>
<dbReference type="InterPro" id="IPR035093">
    <property type="entry name" value="RelE/ParE_toxin_dom_sf"/>
</dbReference>
<dbReference type="Proteomes" id="UP001576776">
    <property type="component" value="Unassembled WGS sequence"/>
</dbReference>
<proteinExistence type="predicted"/>
<dbReference type="InterPro" id="IPR052747">
    <property type="entry name" value="TA_system_RelE_toxin"/>
</dbReference>
<keyword evidence="3" id="KW-1185">Reference proteome</keyword>
<evidence type="ECO:0000313" key="2">
    <source>
        <dbReference type="EMBL" id="MFB2936099.1"/>
    </source>
</evidence>
<dbReference type="InterPro" id="IPR007712">
    <property type="entry name" value="RelE/ParE_toxin"/>
</dbReference>
<comment type="caution">
    <text evidence="2">The sequence shown here is derived from an EMBL/GenBank/DDBJ whole genome shotgun (WGS) entry which is preliminary data.</text>
</comment>
<accession>A0ABV4YBA3</accession>
<dbReference type="Pfam" id="PF05016">
    <property type="entry name" value="ParE_toxin"/>
    <property type="match status" value="1"/>
</dbReference>
<dbReference type="RefSeq" id="WP_413257599.1">
    <property type="nucleotide sequence ID" value="NZ_JBHFNS010000054.1"/>
</dbReference>
<organism evidence="2 3">
    <name type="scientific">Floridaenema fluviatile BLCC-F154</name>
    <dbReference type="NCBI Taxonomy" id="3153640"/>
    <lineage>
        <taxon>Bacteria</taxon>
        <taxon>Bacillati</taxon>
        <taxon>Cyanobacteriota</taxon>
        <taxon>Cyanophyceae</taxon>
        <taxon>Oscillatoriophycideae</taxon>
        <taxon>Aerosakkonematales</taxon>
        <taxon>Aerosakkonemataceae</taxon>
        <taxon>Floridanema</taxon>
        <taxon>Floridanema fluviatile</taxon>
    </lineage>
</organism>
<gene>
    <name evidence="2" type="ORF">ACE1B6_12675</name>
</gene>
<dbReference type="EMBL" id="JBHFNS010000054">
    <property type="protein sequence ID" value="MFB2936099.1"/>
    <property type="molecule type" value="Genomic_DNA"/>
</dbReference>